<feature type="region of interest" description="Disordered" evidence="9">
    <location>
        <begin position="313"/>
        <end position="346"/>
    </location>
</feature>
<keyword evidence="12" id="KW-1185">Reference proteome</keyword>
<keyword evidence="1 8" id="KW-0540">Nuclease</keyword>
<evidence type="ECO:0000256" key="7">
    <source>
        <dbReference type="ARBA" id="ARBA00023242"/>
    </source>
</evidence>
<dbReference type="EMBL" id="CAICTM010000226">
    <property type="protein sequence ID" value="CAB9505324.1"/>
    <property type="molecule type" value="Genomic_DNA"/>
</dbReference>
<dbReference type="GO" id="GO:0017108">
    <property type="term" value="F:5'-flap endonuclease activity"/>
    <property type="evidence" value="ECO:0007669"/>
    <property type="project" value="InterPro"/>
</dbReference>
<gene>
    <name evidence="11" type="ORF">SEMRO_227_G092410.1</name>
</gene>
<dbReference type="EC" id="3.1.-.-" evidence="8"/>
<dbReference type="GO" id="GO:0006310">
    <property type="term" value="P:DNA recombination"/>
    <property type="evidence" value="ECO:0007669"/>
    <property type="project" value="UniProtKB-UniRule"/>
</dbReference>
<evidence type="ECO:0000256" key="1">
    <source>
        <dbReference type="ARBA" id="ARBA00022722"/>
    </source>
</evidence>
<feature type="compositionally biased region" description="Basic residues" evidence="9">
    <location>
        <begin position="206"/>
        <end position="217"/>
    </location>
</feature>
<evidence type="ECO:0000259" key="10">
    <source>
        <dbReference type="PROSITE" id="PS50164"/>
    </source>
</evidence>
<comment type="subunit">
    <text evidence="8">Forms a heterodimer with a member of the SLX4 family.</text>
</comment>
<comment type="caution">
    <text evidence="11">The sequence shown here is derived from an EMBL/GenBank/DDBJ whole genome shotgun (WGS) entry which is preliminary data.</text>
</comment>
<organism evidence="11 12">
    <name type="scientific">Seminavis robusta</name>
    <dbReference type="NCBI Taxonomy" id="568900"/>
    <lineage>
        <taxon>Eukaryota</taxon>
        <taxon>Sar</taxon>
        <taxon>Stramenopiles</taxon>
        <taxon>Ochrophyta</taxon>
        <taxon>Bacillariophyta</taxon>
        <taxon>Bacillariophyceae</taxon>
        <taxon>Bacillariophycidae</taxon>
        <taxon>Naviculales</taxon>
        <taxon>Naviculaceae</taxon>
        <taxon>Seminavis</taxon>
    </lineage>
</organism>
<feature type="compositionally biased region" description="Low complexity" evidence="9">
    <location>
        <begin position="381"/>
        <end position="395"/>
    </location>
</feature>
<evidence type="ECO:0000256" key="8">
    <source>
        <dbReference type="HAMAP-Rule" id="MF_03100"/>
    </source>
</evidence>
<dbReference type="GO" id="GO:0033557">
    <property type="term" value="C:Slx1-Slx4 complex"/>
    <property type="evidence" value="ECO:0007669"/>
    <property type="project" value="UniProtKB-UniRule"/>
</dbReference>
<feature type="compositionally biased region" description="Basic and acidic residues" evidence="9">
    <location>
        <begin position="364"/>
        <end position="376"/>
    </location>
</feature>
<dbReference type="Pfam" id="PF01541">
    <property type="entry name" value="GIY-YIG"/>
    <property type="match status" value="1"/>
</dbReference>
<comment type="subcellular location">
    <subcellularLocation>
        <location evidence="8">Nucleus</location>
    </subcellularLocation>
</comment>
<dbReference type="InterPro" id="IPR050381">
    <property type="entry name" value="SLX1_endonuclease"/>
</dbReference>
<dbReference type="HAMAP" id="MF_03100">
    <property type="entry name" value="Endonuc_su_Slx1"/>
    <property type="match status" value="1"/>
</dbReference>
<keyword evidence="7 8" id="KW-0539">Nucleus</keyword>
<dbReference type="PROSITE" id="PS50164">
    <property type="entry name" value="GIY_YIG"/>
    <property type="match status" value="1"/>
</dbReference>
<feature type="compositionally biased region" description="Basic and acidic residues" evidence="9">
    <location>
        <begin position="470"/>
        <end position="483"/>
    </location>
</feature>
<evidence type="ECO:0000256" key="4">
    <source>
        <dbReference type="ARBA" id="ARBA00022801"/>
    </source>
</evidence>
<dbReference type="GO" id="GO:0006281">
    <property type="term" value="P:DNA repair"/>
    <property type="evidence" value="ECO:0007669"/>
    <property type="project" value="UniProtKB-UniRule"/>
</dbReference>
<keyword evidence="5 8" id="KW-0233">DNA recombination</keyword>
<name>A0A9N8DSV3_9STRA</name>
<evidence type="ECO:0000256" key="2">
    <source>
        <dbReference type="ARBA" id="ARBA00022759"/>
    </source>
</evidence>
<protein>
    <recommendedName>
        <fullName evidence="8">Structure-specific endonuclease subunit SLX1 homolog</fullName>
        <ecNumber evidence="8">3.1.-.-</ecNumber>
    </recommendedName>
</protein>
<evidence type="ECO:0000313" key="11">
    <source>
        <dbReference type="EMBL" id="CAB9505324.1"/>
    </source>
</evidence>
<dbReference type="AlphaFoldDB" id="A0A9N8DSV3"/>
<dbReference type="CDD" id="cd10455">
    <property type="entry name" value="GIY-YIG_SLX1"/>
    <property type="match status" value="1"/>
</dbReference>
<comment type="caution">
    <text evidence="8">Lacks conserved residue(s) required for the propagation of feature annotation.</text>
</comment>
<dbReference type="InterPro" id="IPR027520">
    <property type="entry name" value="Slx1"/>
</dbReference>
<feature type="domain" description="GIY-YIG" evidence="10">
    <location>
        <begin position="39"/>
        <end position="123"/>
    </location>
</feature>
<evidence type="ECO:0000256" key="3">
    <source>
        <dbReference type="ARBA" id="ARBA00022763"/>
    </source>
</evidence>
<dbReference type="InterPro" id="IPR035901">
    <property type="entry name" value="GIY-YIG_endonuc_sf"/>
</dbReference>
<feature type="region of interest" description="Disordered" evidence="9">
    <location>
        <begin position="1"/>
        <end position="38"/>
    </location>
</feature>
<accession>A0A9N8DSV3</accession>
<comment type="cofactor">
    <cofactor evidence="8">
        <name>a divalent metal cation</name>
        <dbReference type="ChEBI" id="CHEBI:60240"/>
    </cofactor>
</comment>
<dbReference type="PANTHER" id="PTHR20208">
    <property type="entry name" value="STRUCTURE-SPECIFIC ENDONUCLEASE SUBUNIT SLX1"/>
    <property type="match status" value="1"/>
</dbReference>
<keyword evidence="3 8" id="KW-0227">DNA damage</keyword>
<feature type="region of interest" description="Disordered" evidence="9">
    <location>
        <begin position="206"/>
        <end position="246"/>
    </location>
</feature>
<reference evidence="11" key="1">
    <citation type="submission" date="2020-06" db="EMBL/GenBank/DDBJ databases">
        <authorList>
            <consortium name="Plant Systems Biology data submission"/>
        </authorList>
    </citation>
    <scope>NUCLEOTIDE SEQUENCE</scope>
    <source>
        <strain evidence="11">D6</strain>
    </source>
</reference>
<evidence type="ECO:0000256" key="9">
    <source>
        <dbReference type="SAM" id="MobiDB-lite"/>
    </source>
</evidence>
<dbReference type="Proteomes" id="UP001153069">
    <property type="component" value="Unassembled WGS sequence"/>
</dbReference>
<comment type="function">
    <text evidence="8">Catalytic subunit of a heterodimeric structure-specific endonuclease that resolves DNA secondary structures generated during DNA repair and recombination. Has endonuclease activity towards branched DNA substrates, introducing single-strand cuts in duplex DNA close to junctions with ss-DNA.</text>
</comment>
<evidence type="ECO:0000256" key="5">
    <source>
        <dbReference type="ARBA" id="ARBA00023172"/>
    </source>
</evidence>
<feature type="compositionally biased region" description="Acidic residues" evidence="9">
    <location>
        <begin position="313"/>
        <end position="331"/>
    </location>
</feature>
<dbReference type="InterPro" id="IPR000305">
    <property type="entry name" value="GIY-YIG_endonuc"/>
</dbReference>
<evidence type="ECO:0000313" key="12">
    <source>
        <dbReference type="Proteomes" id="UP001153069"/>
    </source>
</evidence>
<keyword evidence="4 8" id="KW-0378">Hydrolase</keyword>
<keyword evidence="2 8" id="KW-0255">Endonuclease</keyword>
<dbReference type="Gene3D" id="3.40.1440.10">
    <property type="entry name" value="GIY-YIG endonuclease"/>
    <property type="match status" value="1"/>
</dbReference>
<evidence type="ECO:0000256" key="6">
    <source>
        <dbReference type="ARBA" id="ARBA00023204"/>
    </source>
</evidence>
<sequence length="499" mass="56241">MPRRTTKAKNKRPAESKEVPDADPPSPSKRKKAPQDKPSHFHCYLLRSCDPKHPYKTYIGFTVNPHNRIRQHNGILKAGGARRTKRSGRPWEFVAIVHGFPDKIAALQFEWAFQHPGRSIHVRDSLGDREAASLGRKRGAKSKLTLLKAMLTECESYSAYPLSVYFLEDQWKQDYISAKYDNNHDCTAIHPLHSIAALEEMPFWKKKPERAQKRKPKQTSANHDNSIEVSEGSSSDPSTRNSATSHNRPLKMTCLSCGSSTSPSNAVICPICASCVHEFCLEQHYENKQNWNNQQAQCLSCQANLDWTPDSDMEAADAFQGDDDSGDDVDDRNEHRWDSDDESDEEIERIRLKVSRRLSIEGSPNKKEDSDTRLKDPPAVSYDSSDMSSDLSDNSEGQAIKQATIRNQDESMFMSPKPPPARRMRFLSPTYSSSSESDDCGFARRRSKSKRCSILIIDSSSSEEEEEAAIPDKHVPAPEEKCKRQGQPKADDVVDLCSP</sequence>
<comment type="similarity">
    <text evidence="8">Belongs to the SLX1 family.</text>
</comment>
<feature type="region of interest" description="Disordered" evidence="9">
    <location>
        <begin position="361"/>
        <end position="499"/>
    </location>
</feature>
<proteinExistence type="inferred from homology"/>
<feature type="compositionally biased region" description="Basic residues" evidence="9">
    <location>
        <begin position="1"/>
        <end position="11"/>
    </location>
</feature>
<feature type="compositionally biased region" description="Polar residues" evidence="9">
    <location>
        <begin position="218"/>
        <end position="246"/>
    </location>
</feature>
<keyword evidence="6 8" id="KW-0234">DNA repair</keyword>
<dbReference type="OrthoDB" id="24645at2759"/>